<dbReference type="EMBL" id="ML994615">
    <property type="protein sequence ID" value="KAF2192385.1"/>
    <property type="molecule type" value="Genomic_DNA"/>
</dbReference>
<dbReference type="Gene3D" id="2.130.10.10">
    <property type="entry name" value="YVTN repeat-like/Quinoprotein amine dehydrogenase"/>
    <property type="match status" value="1"/>
</dbReference>
<dbReference type="AlphaFoldDB" id="A0A6A6EMK2"/>
<keyword evidence="5" id="KW-1185">Reference proteome</keyword>
<accession>A0A6A6EMK2</accession>
<feature type="compositionally biased region" description="Low complexity" evidence="2">
    <location>
        <begin position="720"/>
        <end position="740"/>
    </location>
</feature>
<organism evidence="4 5">
    <name type="scientific">Zopfia rhizophila CBS 207.26</name>
    <dbReference type="NCBI Taxonomy" id="1314779"/>
    <lineage>
        <taxon>Eukaryota</taxon>
        <taxon>Fungi</taxon>
        <taxon>Dikarya</taxon>
        <taxon>Ascomycota</taxon>
        <taxon>Pezizomycotina</taxon>
        <taxon>Dothideomycetes</taxon>
        <taxon>Dothideomycetes incertae sedis</taxon>
        <taxon>Zopfiaceae</taxon>
        <taxon>Zopfia</taxon>
    </lineage>
</organism>
<gene>
    <name evidence="4" type="ORF">K469DRAFT_800239</name>
</gene>
<feature type="signal peptide" evidence="3">
    <location>
        <begin position="1"/>
        <end position="16"/>
    </location>
</feature>
<dbReference type="OrthoDB" id="1193027at2759"/>
<reference evidence="4" key="1">
    <citation type="journal article" date="2020" name="Stud. Mycol.">
        <title>101 Dothideomycetes genomes: a test case for predicting lifestyles and emergence of pathogens.</title>
        <authorList>
            <person name="Haridas S."/>
            <person name="Albert R."/>
            <person name="Binder M."/>
            <person name="Bloem J."/>
            <person name="Labutti K."/>
            <person name="Salamov A."/>
            <person name="Andreopoulos B."/>
            <person name="Baker S."/>
            <person name="Barry K."/>
            <person name="Bills G."/>
            <person name="Bluhm B."/>
            <person name="Cannon C."/>
            <person name="Castanera R."/>
            <person name="Culley D."/>
            <person name="Daum C."/>
            <person name="Ezra D."/>
            <person name="Gonzalez J."/>
            <person name="Henrissat B."/>
            <person name="Kuo A."/>
            <person name="Liang C."/>
            <person name="Lipzen A."/>
            <person name="Lutzoni F."/>
            <person name="Magnuson J."/>
            <person name="Mondo S."/>
            <person name="Nolan M."/>
            <person name="Ohm R."/>
            <person name="Pangilinan J."/>
            <person name="Park H.-J."/>
            <person name="Ramirez L."/>
            <person name="Alfaro M."/>
            <person name="Sun H."/>
            <person name="Tritt A."/>
            <person name="Yoshinaga Y."/>
            <person name="Zwiers L.-H."/>
            <person name="Turgeon B."/>
            <person name="Goodwin S."/>
            <person name="Spatafora J."/>
            <person name="Crous P."/>
            <person name="Grigoriev I."/>
        </authorList>
    </citation>
    <scope>NUCLEOTIDE SEQUENCE</scope>
    <source>
        <strain evidence="4">CBS 207.26</strain>
    </source>
</reference>
<evidence type="ECO:0000256" key="1">
    <source>
        <dbReference type="SAM" id="Coils"/>
    </source>
</evidence>
<feature type="region of interest" description="Disordered" evidence="2">
    <location>
        <begin position="770"/>
        <end position="824"/>
    </location>
</feature>
<name>A0A6A6EMK2_9PEZI</name>
<evidence type="ECO:0000313" key="5">
    <source>
        <dbReference type="Proteomes" id="UP000800200"/>
    </source>
</evidence>
<feature type="coiled-coil region" evidence="1">
    <location>
        <begin position="938"/>
        <end position="965"/>
    </location>
</feature>
<evidence type="ECO:0000256" key="3">
    <source>
        <dbReference type="SAM" id="SignalP"/>
    </source>
</evidence>
<feature type="chain" id="PRO_5025595347" description="Transglycosylase SLT domain-containing protein" evidence="3">
    <location>
        <begin position="17"/>
        <end position="971"/>
    </location>
</feature>
<evidence type="ECO:0000256" key="2">
    <source>
        <dbReference type="SAM" id="MobiDB-lite"/>
    </source>
</evidence>
<feature type="region of interest" description="Disordered" evidence="2">
    <location>
        <begin position="840"/>
        <end position="865"/>
    </location>
</feature>
<proteinExistence type="predicted"/>
<protein>
    <recommendedName>
        <fullName evidence="6">Transglycosylase SLT domain-containing protein</fullName>
    </recommendedName>
</protein>
<feature type="compositionally biased region" description="Acidic residues" evidence="2">
    <location>
        <begin position="783"/>
        <end position="792"/>
    </location>
</feature>
<feature type="compositionally biased region" description="Basic residues" evidence="2">
    <location>
        <begin position="700"/>
        <end position="709"/>
    </location>
</feature>
<evidence type="ECO:0000313" key="4">
    <source>
        <dbReference type="EMBL" id="KAF2192385.1"/>
    </source>
</evidence>
<keyword evidence="3" id="KW-0732">Signal</keyword>
<evidence type="ECO:0008006" key="6">
    <source>
        <dbReference type="Google" id="ProtNLM"/>
    </source>
</evidence>
<dbReference type="InterPro" id="IPR015943">
    <property type="entry name" value="WD40/YVTN_repeat-like_dom_sf"/>
</dbReference>
<dbReference type="SUPFAM" id="SSF69322">
    <property type="entry name" value="Tricorn protease domain 2"/>
    <property type="match status" value="1"/>
</dbReference>
<dbReference type="Gene3D" id="1.10.530.10">
    <property type="match status" value="1"/>
</dbReference>
<feature type="compositionally biased region" description="Low complexity" evidence="2">
    <location>
        <begin position="770"/>
        <end position="782"/>
    </location>
</feature>
<feature type="region of interest" description="Disordered" evidence="2">
    <location>
        <begin position="685"/>
        <end position="746"/>
    </location>
</feature>
<feature type="region of interest" description="Disordered" evidence="2">
    <location>
        <begin position="628"/>
        <end position="661"/>
    </location>
</feature>
<keyword evidence="1" id="KW-0175">Coiled coil</keyword>
<sequence>MHSLSYLLLLTPLTSALPANKVRSSYSDRALFLRPELAQKWYSDWNTTDTNASKPWNPSAVYSCSGPDVDDYPTKEEWLSFETLWEINEPEITKRNYGDEYNNYIKKSIQDISMASKVDARIILALVMQESAGGVNIPCTGWDGLTTDCGLMQIHGGAKYDAADPAGSIHEMISDAIYGVSRPSENHPSGTPGYIQYFNAAQGDLSWIQGDYWQGNPFAAAHMYNAGGISSRYLNTQEGGNKNSKVYANDIASRLLGWNGQRPGCEASMHAILLCSQSTSKLLFECSTPDGVLSARAARDNSGLLAVADNHPVMLYDTRGGKTGSTSSRAERNETPVLKGTRQGEPRMLLFSPSSRTLYFATTLSPSIQAYSIPTAELLSPLQAHPSSPNVLAIAKEGDVLLSASPNPPTIFIQDLRLRESVPAAFHPPNAPAAACAAFYDYDLPSQISHRICVLGFQDGTLALYRLTIPKLPPVLPTSSNLQTESLQLRQPTLLGALKKLHKADMGGIFAATFLPNYKCRIERETVILSSNGTEQDKVYEGVEALTAIGTQGGKALVFNILSLLVREIAVQIPVIGVEWVGDMSAPSALPNRRMLLPKMSVQDVDEFEPPSQATLDLIFAASAVDNEEDKEIEEHSGTVKRTKSSPISSGPTSPVPVGRTRDLFSAEPEHRTSAARPSVWTFHKPSEVSYGSPQPVKCSGKRPRKSFPRPRIVTETFKAPVTPSTASSSASPASPRSTTNPVNPVNLARPISEIIPGIKEVRKWSQTSIVPSTPPISSALDLDSDASESEDGNQAQEREQTEVLVTPPTSHRSHSSLGISSPYRSMAFDTTSSSQSIAYEPTSQLKPALKSKSSLPSEALSPKTPVRSVAFAVSSPGTIEPESESRRVSWLAPRSMFTSTVGQDDGPGLGMDYGIVTTDWSSRRKGREKDASTKVERGMILKDNEKLRSEMEALRREFLMLKEAMLASRE</sequence>
<feature type="compositionally biased region" description="Low complexity" evidence="2">
    <location>
        <begin position="846"/>
        <end position="864"/>
    </location>
</feature>
<dbReference type="Proteomes" id="UP000800200">
    <property type="component" value="Unassembled WGS sequence"/>
</dbReference>